<evidence type="ECO:0000313" key="1">
    <source>
        <dbReference type="EnsemblMetazoa" id="MDOA015009-PA"/>
    </source>
</evidence>
<dbReference type="AlphaFoldDB" id="A0A1I8NGX1"/>
<dbReference type="GeneID" id="101901376"/>
<accession>A0A1I8NGX1</accession>
<dbReference type="VEuPathDB" id="VectorBase:MDOMA2_012559"/>
<dbReference type="KEGG" id="mde:101901376"/>
<dbReference type="Proteomes" id="UP001652621">
    <property type="component" value="Unplaced"/>
</dbReference>
<evidence type="ECO:0000313" key="2">
    <source>
        <dbReference type="Proteomes" id="UP001652621"/>
    </source>
</evidence>
<reference evidence="1" key="1">
    <citation type="submission" date="2020-05" db="UniProtKB">
        <authorList>
            <consortium name="EnsemblMetazoa"/>
        </authorList>
    </citation>
    <scope>IDENTIFICATION</scope>
    <source>
        <strain evidence="1">Aabys</strain>
    </source>
</reference>
<proteinExistence type="predicted"/>
<dbReference type="VEuPathDB" id="VectorBase:MDOA015009"/>
<sequence>MDTTTIDVKQSPIKLRLVPAKGGDSSNGNVVANLVVVNDSEDDNGVEGATDIDLPYIDEAVVSAVSVKQLQSQRAAGKEEKPRVRYYAVGPSSFKIKCPLCNQNANACVMRGATCKDATCCLSLLSCIFPIFWLCCLCTWCGCNGEWNTKGLYCSQCGGKLGKIRKAI</sequence>
<gene>
    <name evidence="1" type="primary">101901376</name>
    <name evidence="3" type="synonym">LOC101901376</name>
</gene>
<organism evidence="1">
    <name type="scientific">Musca domestica</name>
    <name type="common">House fly</name>
    <dbReference type="NCBI Taxonomy" id="7370"/>
    <lineage>
        <taxon>Eukaryota</taxon>
        <taxon>Metazoa</taxon>
        <taxon>Ecdysozoa</taxon>
        <taxon>Arthropoda</taxon>
        <taxon>Hexapoda</taxon>
        <taxon>Insecta</taxon>
        <taxon>Pterygota</taxon>
        <taxon>Neoptera</taxon>
        <taxon>Endopterygota</taxon>
        <taxon>Diptera</taxon>
        <taxon>Brachycera</taxon>
        <taxon>Muscomorpha</taxon>
        <taxon>Muscoidea</taxon>
        <taxon>Muscidae</taxon>
        <taxon>Musca</taxon>
    </lineage>
</organism>
<dbReference type="eggNOG" id="ENOG502TCTK">
    <property type="taxonomic scope" value="Eukaryota"/>
</dbReference>
<evidence type="ECO:0000313" key="3">
    <source>
        <dbReference type="RefSeq" id="XP_005188388.1"/>
    </source>
</evidence>
<keyword evidence="2" id="KW-1185">Reference proteome</keyword>
<dbReference type="EnsemblMetazoa" id="MDOA015009-RA">
    <property type="protein sequence ID" value="MDOA015009-PA"/>
    <property type="gene ID" value="MDOA015009"/>
</dbReference>
<name>A0A1I8NGX1_MUSDO</name>
<protein>
    <submittedName>
        <fullName evidence="3">Uncharacterized protein LOC101901376</fullName>
    </submittedName>
</protein>
<dbReference type="RefSeq" id="XP_005188388.1">
    <property type="nucleotide sequence ID" value="XM_005188331.3"/>
</dbReference>
<dbReference type="OrthoDB" id="8031146at2759"/>
<reference evidence="3" key="2">
    <citation type="submission" date="2025-04" db="UniProtKB">
        <authorList>
            <consortium name="RefSeq"/>
        </authorList>
    </citation>
    <scope>IDENTIFICATION</scope>
    <source>
        <strain evidence="3">Aabys</strain>
    </source>
</reference>